<dbReference type="EMBL" id="CYYI01000002">
    <property type="protein sequence ID" value="CUN54896.1"/>
    <property type="molecule type" value="Genomic_DNA"/>
</dbReference>
<dbReference type="AlphaFoldDB" id="A0A173YNH9"/>
<evidence type="ECO:0000256" key="4">
    <source>
        <dbReference type="ARBA" id="ARBA00038303"/>
    </source>
</evidence>
<dbReference type="InterPro" id="IPR003742">
    <property type="entry name" value="RlmH-like"/>
</dbReference>
<evidence type="ECO:0000313" key="8">
    <source>
        <dbReference type="EMBL" id="OSG97908.1"/>
    </source>
</evidence>
<keyword evidence="1 5" id="KW-0489">Methyltransferase</keyword>
<reference evidence="10 11" key="2">
    <citation type="journal article" date="2016" name="Sci. Rep.">
        <title>Evaluation of genetic diversity among strains of the human gut commensal Bifidobacterium adolescentis.</title>
        <authorList>
            <person name="Duranti S."/>
            <person name="Milani C."/>
            <person name="Lugli G.A."/>
            <person name="Mancabelli L."/>
            <person name="Turroni F."/>
            <person name="Ferrario C."/>
            <person name="Mangifesta M."/>
            <person name="Viappiani A."/>
            <person name="Sanchez B."/>
            <person name="Margolles A."/>
            <person name="van Sinderen D."/>
            <person name="Ventura M."/>
        </authorList>
    </citation>
    <scope>NUCLEOTIDE SEQUENCE [LARGE SCALE GENOMIC DNA]</scope>
    <source>
        <strain evidence="7 10">487B</strain>
        <strain evidence="8 11">AL46-2</strain>
    </source>
</reference>
<organism evidence="6 9">
    <name type="scientific">Bifidobacterium adolescentis</name>
    <dbReference type="NCBI Taxonomy" id="1680"/>
    <lineage>
        <taxon>Bacteria</taxon>
        <taxon>Bacillati</taxon>
        <taxon>Actinomycetota</taxon>
        <taxon>Actinomycetes</taxon>
        <taxon>Bifidobacteriales</taxon>
        <taxon>Bifidobacteriaceae</taxon>
        <taxon>Bifidobacterium</taxon>
    </lineage>
</organism>
<evidence type="ECO:0000256" key="5">
    <source>
        <dbReference type="HAMAP-Rule" id="MF_00658"/>
    </source>
</evidence>
<comment type="similarity">
    <text evidence="4 5">Belongs to the RNA methyltransferase RlmH family.</text>
</comment>
<feature type="binding site" evidence="5">
    <location>
        <position position="90"/>
    </location>
    <ligand>
        <name>S-adenosyl-L-methionine</name>
        <dbReference type="ChEBI" id="CHEBI:59789"/>
    </ligand>
</feature>
<dbReference type="NCBIfam" id="TIGR00246">
    <property type="entry name" value="tRNA_RlmH_YbeA"/>
    <property type="match status" value="1"/>
</dbReference>
<comment type="catalytic activity">
    <reaction evidence="5">
        <text>pseudouridine(1915) in 23S rRNA + S-adenosyl-L-methionine = N(3)-methylpseudouridine(1915) in 23S rRNA + S-adenosyl-L-homocysteine + H(+)</text>
        <dbReference type="Rhea" id="RHEA:42752"/>
        <dbReference type="Rhea" id="RHEA-COMP:10221"/>
        <dbReference type="Rhea" id="RHEA-COMP:10222"/>
        <dbReference type="ChEBI" id="CHEBI:15378"/>
        <dbReference type="ChEBI" id="CHEBI:57856"/>
        <dbReference type="ChEBI" id="CHEBI:59789"/>
        <dbReference type="ChEBI" id="CHEBI:65314"/>
        <dbReference type="ChEBI" id="CHEBI:74486"/>
        <dbReference type="EC" id="2.1.1.177"/>
    </reaction>
</comment>
<dbReference type="HAMAP" id="MF_00658">
    <property type="entry name" value="23SrRNA_methyltr_H"/>
    <property type="match status" value="1"/>
</dbReference>
<keyword evidence="2 5" id="KW-0808">Transferase</keyword>
<protein>
    <recommendedName>
        <fullName evidence="5">Ribosomal RNA large subunit methyltransferase H</fullName>
        <ecNumber evidence="5">2.1.1.177</ecNumber>
    </recommendedName>
    <alternativeName>
        <fullName evidence="5">23S rRNA (pseudouridine1915-N3)-methyltransferase</fullName>
    </alternativeName>
    <alternativeName>
        <fullName evidence="5">23S rRNA m3Psi1915 methyltransferase</fullName>
    </alternativeName>
    <alternativeName>
        <fullName evidence="5">rRNA (pseudouridine-N3-)-methyltransferase RlmH</fullName>
    </alternativeName>
</protein>
<feature type="binding site" evidence="5">
    <location>
        <begin position="141"/>
        <end position="146"/>
    </location>
    <ligand>
        <name>S-adenosyl-L-methionine</name>
        <dbReference type="ChEBI" id="CHEBI:59789"/>
    </ligand>
</feature>
<evidence type="ECO:0000313" key="7">
    <source>
        <dbReference type="EMBL" id="OSG87595.1"/>
    </source>
</evidence>
<dbReference type="EC" id="2.1.1.177" evidence="5"/>
<dbReference type="EMBL" id="LNKH01000003">
    <property type="protein sequence ID" value="OSG97908.1"/>
    <property type="molecule type" value="Genomic_DNA"/>
</dbReference>
<evidence type="ECO:0000256" key="3">
    <source>
        <dbReference type="ARBA" id="ARBA00022691"/>
    </source>
</evidence>
<keyword evidence="5" id="KW-0698">rRNA processing</keyword>
<reference evidence="6 9" key="1">
    <citation type="submission" date="2015-09" db="EMBL/GenBank/DDBJ databases">
        <authorList>
            <consortium name="Pathogen Informatics"/>
        </authorList>
    </citation>
    <scope>NUCLEOTIDE SEQUENCE [LARGE SCALE GENOMIC DNA]</scope>
    <source>
        <strain evidence="6 9">2789STDY5608824</strain>
    </source>
</reference>
<dbReference type="NCBIfam" id="NF000985">
    <property type="entry name" value="PRK00103.1-3"/>
    <property type="match status" value="1"/>
</dbReference>
<dbReference type="Gene3D" id="3.40.1280.10">
    <property type="match status" value="1"/>
</dbReference>
<dbReference type="Proteomes" id="UP000193377">
    <property type="component" value="Unassembled WGS sequence"/>
</dbReference>
<dbReference type="Proteomes" id="UP000193905">
    <property type="component" value="Unassembled WGS sequence"/>
</dbReference>
<dbReference type="PANTHER" id="PTHR33603">
    <property type="entry name" value="METHYLTRANSFERASE"/>
    <property type="match status" value="1"/>
</dbReference>
<proteinExistence type="inferred from homology"/>
<keyword evidence="5" id="KW-0963">Cytoplasm</keyword>
<dbReference type="Pfam" id="PF02590">
    <property type="entry name" value="SPOUT_MTase"/>
    <property type="match status" value="1"/>
</dbReference>
<dbReference type="GO" id="GO:0070038">
    <property type="term" value="F:rRNA (pseudouridine-N3-)-methyltransferase activity"/>
    <property type="evidence" value="ECO:0007669"/>
    <property type="project" value="UniProtKB-UniRule"/>
</dbReference>
<dbReference type="InterPro" id="IPR029026">
    <property type="entry name" value="tRNA_m1G_MTases_N"/>
</dbReference>
<dbReference type="SUPFAM" id="SSF75217">
    <property type="entry name" value="alpha/beta knot"/>
    <property type="match status" value="1"/>
</dbReference>
<evidence type="ECO:0000313" key="10">
    <source>
        <dbReference type="Proteomes" id="UP000193377"/>
    </source>
</evidence>
<dbReference type="InterPro" id="IPR029028">
    <property type="entry name" value="Alpha/beta_knot_MTases"/>
</dbReference>
<comment type="subcellular location">
    <subcellularLocation>
        <location evidence="5">Cytoplasm</location>
    </subcellularLocation>
</comment>
<comment type="function">
    <text evidence="5">Specifically methylates the pseudouridine at position 1915 (m3Psi1915) in 23S rRNA.</text>
</comment>
<evidence type="ECO:0000256" key="1">
    <source>
        <dbReference type="ARBA" id="ARBA00022603"/>
    </source>
</evidence>
<gene>
    <name evidence="5 6" type="primary">rlmH</name>
    <name evidence="8" type="ORF">AL0462_0455</name>
    <name evidence="7" type="ORF">B0487_0514</name>
    <name evidence="6" type="ORF">ERS852382_00739</name>
</gene>
<evidence type="ECO:0000256" key="2">
    <source>
        <dbReference type="ARBA" id="ARBA00022679"/>
    </source>
</evidence>
<feature type="binding site" evidence="5">
    <location>
        <position position="122"/>
    </location>
    <ligand>
        <name>S-adenosyl-L-methionine</name>
        <dbReference type="ChEBI" id="CHEBI:59789"/>
    </ligand>
</feature>
<comment type="subunit">
    <text evidence="5">Homodimer.</text>
</comment>
<evidence type="ECO:0000313" key="9">
    <source>
        <dbReference type="Proteomes" id="UP000095647"/>
    </source>
</evidence>
<dbReference type="CDD" id="cd18081">
    <property type="entry name" value="RlmH-like"/>
    <property type="match status" value="1"/>
</dbReference>
<accession>A0A173YNH9</accession>
<evidence type="ECO:0000313" key="6">
    <source>
        <dbReference type="EMBL" id="CUN54896.1"/>
    </source>
</evidence>
<dbReference type="Proteomes" id="UP000095647">
    <property type="component" value="Unassembled WGS sequence"/>
</dbReference>
<dbReference type="PIRSF" id="PIRSF004505">
    <property type="entry name" value="MT_bac"/>
    <property type="match status" value="1"/>
</dbReference>
<dbReference type="EMBL" id="LNKD01000001">
    <property type="protein sequence ID" value="OSG87595.1"/>
    <property type="molecule type" value="Genomic_DNA"/>
</dbReference>
<dbReference type="GO" id="GO:0005737">
    <property type="term" value="C:cytoplasm"/>
    <property type="evidence" value="ECO:0007669"/>
    <property type="project" value="UniProtKB-SubCell"/>
</dbReference>
<evidence type="ECO:0000313" key="11">
    <source>
        <dbReference type="Proteomes" id="UP000193905"/>
    </source>
</evidence>
<dbReference type="PANTHER" id="PTHR33603:SF1">
    <property type="entry name" value="RIBOSOMAL RNA LARGE SUBUNIT METHYLTRANSFERASE H"/>
    <property type="match status" value="1"/>
</dbReference>
<keyword evidence="3 5" id="KW-0949">S-adenosyl-L-methionine</keyword>
<name>A0A173YNH9_BIFAD</name>
<sequence>MAESVIRALRKRKLVKITLITVGKVKEKYLRDAIAEYSKRLGRYCKLDIVEVADEKTPEHASDGLERQIKAKEGERIAKHIRDDAFVIALAIEGKQLTSEQLAAKINDLGLHGTSHIQLIIGGSLGLDPAILKRADYLLSFSKMTFPHQLMRVILLEQIYRAYKINAGEPYHK</sequence>